<dbReference type="Pfam" id="PF01484">
    <property type="entry name" value="Col_cuticle_N"/>
    <property type="match status" value="1"/>
</dbReference>
<keyword evidence="1" id="KW-0677">Repeat</keyword>
<keyword evidence="5" id="KW-1185">Reference proteome</keyword>
<dbReference type="PANTHER" id="PTHR24637">
    <property type="entry name" value="COLLAGEN"/>
    <property type="match status" value="1"/>
</dbReference>
<dbReference type="InterPro" id="IPR008160">
    <property type="entry name" value="Collagen"/>
</dbReference>
<organism evidence="5 6">
    <name type="scientific">Globodera rostochiensis</name>
    <name type="common">Golden nematode worm</name>
    <name type="synonym">Heterodera rostochiensis</name>
    <dbReference type="NCBI Taxonomy" id="31243"/>
    <lineage>
        <taxon>Eukaryota</taxon>
        <taxon>Metazoa</taxon>
        <taxon>Ecdysozoa</taxon>
        <taxon>Nematoda</taxon>
        <taxon>Chromadorea</taxon>
        <taxon>Rhabditida</taxon>
        <taxon>Tylenchina</taxon>
        <taxon>Tylenchomorpha</taxon>
        <taxon>Tylenchoidea</taxon>
        <taxon>Heteroderidae</taxon>
        <taxon>Heteroderinae</taxon>
        <taxon>Globodera</taxon>
    </lineage>
</organism>
<protein>
    <submittedName>
        <fullName evidence="6">Nematode cuticle collagen N-terminal domain-containing protein</fullName>
    </submittedName>
</protein>
<dbReference type="GO" id="GO:0042302">
    <property type="term" value="F:structural constituent of cuticle"/>
    <property type="evidence" value="ECO:0007669"/>
    <property type="project" value="InterPro"/>
</dbReference>
<dbReference type="Pfam" id="PF01391">
    <property type="entry name" value="Collagen"/>
    <property type="match status" value="2"/>
</dbReference>
<evidence type="ECO:0000256" key="1">
    <source>
        <dbReference type="ARBA" id="ARBA00022737"/>
    </source>
</evidence>
<dbReference type="PANTHER" id="PTHR24637:SF421">
    <property type="entry name" value="CUTICLE COLLAGEN DPY-2"/>
    <property type="match status" value="1"/>
</dbReference>
<feature type="region of interest" description="Disordered" evidence="2">
    <location>
        <begin position="170"/>
        <end position="390"/>
    </location>
</feature>
<keyword evidence="3" id="KW-0812">Transmembrane</keyword>
<keyword evidence="3" id="KW-1133">Transmembrane helix</keyword>
<feature type="domain" description="Nematode cuticle collagen N-terminal" evidence="4">
    <location>
        <begin position="27"/>
        <end position="79"/>
    </location>
</feature>
<accession>A0A914HQK0</accession>
<feature type="compositionally biased region" description="Low complexity" evidence="2">
    <location>
        <begin position="300"/>
        <end position="318"/>
    </location>
</feature>
<evidence type="ECO:0000313" key="6">
    <source>
        <dbReference type="WBParaSite" id="Gr19_v10_g353.t1"/>
    </source>
</evidence>
<sequence>MDEREFKGQKQQRSHKVRLEYAEDLRVTAFVSVTIGTIATITSVLIVPLIYSYVQRVQSTFGAGFASCMTESDTLWREFEHTERIVVPLQSQRIPRHSLLERPFFDPDWVGGRPKNVNAIEPKGEIRRRAKLRAGSYGPPSLGRSRMAVASPYLLSTSASQCCQCGIGEPGSAGQPGPPGVAGPDGVQGKTGLRGADGIPGASLAEQEWCFDCPQAPPGPKGPQGPKGPNGAPGLPGRSGKPGEKGPPGLPGSPGVPGLRGPNGPPGPKGEPGKLIDLPAAKGANGLPGLDGPPGPPGLDGPSGMAGPIGPAGQLGAPGLLGRGGLNGPKGAPGRHGEPGRDGGCDHCPPPKLQSGYDEQQQQQQRGAKKSAVKSNGHDQQSHSPIRSLSRHRRLTNAYNGRGGNLFFISMVV</sequence>
<feature type="compositionally biased region" description="Basic and acidic residues" evidence="2">
    <location>
        <begin position="335"/>
        <end position="345"/>
    </location>
</feature>
<dbReference type="WBParaSite" id="Gr19_v10_g353.t1">
    <property type="protein sequence ID" value="Gr19_v10_g353.t1"/>
    <property type="gene ID" value="Gr19_v10_g353"/>
</dbReference>
<evidence type="ECO:0000259" key="4">
    <source>
        <dbReference type="SMART" id="SM01088"/>
    </source>
</evidence>
<evidence type="ECO:0000256" key="2">
    <source>
        <dbReference type="SAM" id="MobiDB-lite"/>
    </source>
</evidence>
<dbReference type="AlphaFoldDB" id="A0A914HQK0"/>
<dbReference type="InterPro" id="IPR002486">
    <property type="entry name" value="Col_cuticle_N"/>
</dbReference>
<proteinExistence type="predicted"/>
<feature type="compositionally biased region" description="Gly residues" evidence="2">
    <location>
        <begin position="319"/>
        <end position="328"/>
    </location>
</feature>
<feature type="transmembrane region" description="Helical" evidence="3">
    <location>
        <begin position="27"/>
        <end position="51"/>
    </location>
</feature>
<dbReference type="SMART" id="SM01088">
    <property type="entry name" value="Col_cuticle_N"/>
    <property type="match status" value="1"/>
</dbReference>
<reference evidence="6" key="1">
    <citation type="submission" date="2022-11" db="UniProtKB">
        <authorList>
            <consortium name="WormBaseParasite"/>
        </authorList>
    </citation>
    <scope>IDENTIFICATION</scope>
</reference>
<evidence type="ECO:0000313" key="5">
    <source>
        <dbReference type="Proteomes" id="UP000887572"/>
    </source>
</evidence>
<dbReference type="Proteomes" id="UP000887572">
    <property type="component" value="Unplaced"/>
</dbReference>
<evidence type="ECO:0000256" key="3">
    <source>
        <dbReference type="SAM" id="Phobius"/>
    </source>
</evidence>
<feature type="compositionally biased region" description="Low complexity" evidence="2">
    <location>
        <begin position="227"/>
        <end position="239"/>
    </location>
</feature>
<name>A0A914HQK0_GLORO</name>
<keyword evidence="3" id="KW-0472">Membrane</keyword>